<accession>A0ABQ8S8C2</accession>
<proteinExistence type="predicted"/>
<name>A0ABQ8S8C2_PERAM</name>
<gene>
    <name evidence="2" type="ORF">ANN_22515</name>
</gene>
<organism evidence="2 3">
    <name type="scientific">Periplaneta americana</name>
    <name type="common">American cockroach</name>
    <name type="synonym">Blatta americana</name>
    <dbReference type="NCBI Taxonomy" id="6978"/>
    <lineage>
        <taxon>Eukaryota</taxon>
        <taxon>Metazoa</taxon>
        <taxon>Ecdysozoa</taxon>
        <taxon>Arthropoda</taxon>
        <taxon>Hexapoda</taxon>
        <taxon>Insecta</taxon>
        <taxon>Pterygota</taxon>
        <taxon>Neoptera</taxon>
        <taxon>Polyneoptera</taxon>
        <taxon>Dictyoptera</taxon>
        <taxon>Blattodea</taxon>
        <taxon>Blattoidea</taxon>
        <taxon>Blattidae</taxon>
        <taxon>Blattinae</taxon>
        <taxon>Periplaneta</taxon>
    </lineage>
</organism>
<evidence type="ECO:0000313" key="3">
    <source>
        <dbReference type="Proteomes" id="UP001148838"/>
    </source>
</evidence>
<evidence type="ECO:0000313" key="2">
    <source>
        <dbReference type="EMBL" id="KAJ4430302.1"/>
    </source>
</evidence>
<sequence length="76" mass="8589">MSVFRISELSNLMASRLFVIDGIGDIKMVFDEIKSIIRHGIHLAVGENLGKTQSDNQPKREPNTRLNAALDQIRIR</sequence>
<comment type="caution">
    <text evidence="2">The sequence shown here is derived from an EMBL/GenBank/DDBJ whole genome shotgun (WGS) entry which is preliminary data.</text>
</comment>
<dbReference type="Proteomes" id="UP001148838">
    <property type="component" value="Unassembled WGS sequence"/>
</dbReference>
<evidence type="ECO:0000256" key="1">
    <source>
        <dbReference type="SAM" id="MobiDB-lite"/>
    </source>
</evidence>
<protein>
    <submittedName>
        <fullName evidence="2">Uncharacterized protein</fullName>
    </submittedName>
</protein>
<keyword evidence="3" id="KW-1185">Reference proteome</keyword>
<feature type="region of interest" description="Disordered" evidence="1">
    <location>
        <begin position="48"/>
        <end position="76"/>
    </location>
</feature>
<reference evidence="2 3" key="1">
    <citation type="journal article" date="2022" name="Allergy">
        <title>Genome assembly and annotation of Periplaneta americana reveal a comprehensive cockroach allergen profile.</title>
        <authorList>
            <person name="Wang L."/>
            <person name="Xiong Q."/>
            <person name="Saelim N."/>
            <person name="Wang L."/>
            <person name="Nong W."/>
            <person name="Wan A.T."/>
            <person name="Shi M."/>
            <person name="Liu X."/>
            <person name="Cao Q."/>
            <person name="Hui J.H.L."/>
            <person name="Sookrung N."/>
            <person name="Leung T.F."/>
            <person name="Tungtrongchitr A."/>
            <person name="Tsui S.K.W."/>
        </authorList>
    </citation>
    <scope>NUCLEOTIDE SEQUENCE [LARGE SCALE GENOMIC DNA]</scope>
    <source>
        <strain evidence="2">PWHHKU_190912</strain>
    </source>
</reference>
<dbReference type="EMBL" id="JAJSOF020000033">
    <property type="protein sequence ID" value="KAJ4430302.1"/>
    <property type="molecule type" value="Genomic_DNA"/>
</dbReference>